<reference evidence="3 4" key="1">
    <citation type="submission" date="2024-05" db="EMBL/GenBank/DDBJ databases">
        <authorList>
            <person name="Wallberg A."/>
        </authorList>
    </citation>
    <scope>NUCLEOTIDE SEQUENCE [LARGE SCALE GENOMIC DNA]</scope>
</reference>
<dbReference type="EMBL" id="CAXKWB010006016">
    <property type="protein sequence ID" value="CAL4080995.1"/>
    <property type="molecule type" value="Genomic_DNA"/>
</dbReference>
<evidence type="ECO:0000313" key="4">
    <source>
        <dbReference type="Proteomes" id="UP001497623"/>
    </source>
</evidence>
<gene>
    <name evidence="3" type="ORF">MNOR_LOCUS11443</name>
</gene>
<evidence type="ECO:0000256" key="1">
    <source>
        <dbReference type="SAM" id="MobiDB-lite"/>
    </source>
</evidence>
<dbReference type="AlphaFoldDB" id="A0AAV2QHK1"/>
<comment type="caution">
    <text evidence="3">The sequence shown here is derived from an EMBL/GenBank/DDBJ whole genome shotgun (WGS) entry which is preliminary data.</text>
</comment>
<feature type="compositionally biased region" description="Low complexity" evidence="1">
    <location>
        <begin position="16"/>
        <end position="45"/>
    </location>
</feature>
<evidence type="ECO:0000259" key="2">
    <source>
        <dbReference type="PROSITE" id="PS00028"/>
    </source>
</evidence>
<proteinExistence type="predicted"/>
<accession>A0AAV2QHK1</accession>
<dbReference type="PROSITE" id="PS00028">
    <property type="entry name" value="ZINC_FINGER_C2H2_1"/>
    <property type="match status" value="1"/>
</dbReference>
<feature type="region of interest" description="Disordered" evidence="1">
    <location>
        <begin position="420"/>
        <end position="448"/>
    </location>
</feature>
<feature type="non-terminal residue" evidence="3">
    <location>
        <position position="520"/>
    </location>
</feature>
<feature type="region of interest" description="Disordered" evidence="1">
    <location>
        <begin position="1"/>
        <end position="92"/>
    </location>
</feature>
<evidence type="ECO:0000313" key="3">
    <source>
        <dbReference type="EMBL" id="CAL4080995.1"/>
    </source>
</evidence>
<feature type="region of interest" description="Disordered" evidence="1">
    <location>
        <begin position="137"/>
        <end position="177"/>
    </location>
</feature>
<keyword evidence="4" id="KW-1185">Reference proteome</keyword>
<feature type="compositionally biased region" description="Basic residues" evidence="1">
    <location>
        <begin position="1"/>
        <end position="10"/>
    </location>
</feature>
<protein>
    <recommendedName>
        <fullName evidence="2">C2H2-type domain-containing protein</fullName>
    </recommendedName>
</protein>
<feature type="compositionally biased region" description="Low complexity" evidence="1">
    <location>
        <begin position="54"/>
        <end position="72"/>
    </location>
</feature>
<dbReference type="Proteomes" id="UP001497623">
    <property type="component" value="Unassembled WGS sequence"/>
</dbReference>
<dbReference type="InterPro" id="IPR013087">
    <property type="entry name" value="Znf_C2H2_type"/>
</dbReference>
<sequence>MSRRKQKFPTHLKSCGSEVESPVSSAASGSGSECGSNSSSSSSSSMIMTMGGDAPCSSSPASPAAAVATRSSQPPTTASPKRQARHFNTETVKKNALQNSVNGNISEASHKTMSSVTSVASILSTRNVVNSVAASSAATSTTSIMPQQNGSQRVPVNGQVVQGSSSKNSEKKSHSPLSPLTVPYVIVSSSQAIGIDSSQANKQMTGQITSNFIQNKLSTGANDREIKEEIIPVNNRGSSSLRANSSAIISRITNLQKTFAEKKSYIKYEPEIPSVECIVNIEEGNKVSSKAKKKEYMCASDTEEVNKASSKTDKSEYVNTCPVCYIPFKSKRSFNKHILVHCQLVNGSNEVGKRPFDQVFSPSPEKKRIRENAFNEQLELLRAEESMSLPLDLSCRTSSKSFSTGLQEQLASAQLCGRPVAASTPEPHDDRVPSHNLSALSERGPLEDENENLVNEAREREAAFFNMGVNEAYLTEDSTGLEPPPALPLYQTHSNNTRKVRVCSDDGPPMVYTVSVHAEQ</sequence>
<organism evidence="3 4">
    <name type="scientific">Meganyctiphanes norvegica</name>
    <name type="common">Northern krill</name>
    <name type="synonym">Thysanopoda norvegica</name>
    <dbReference type="NCBI Taxonomy" id="48144"/>
    <lineage>
        <taxon>Eukaryota</taxon>
        <taxon>Metazoa</taxon>
        <taxon>Ecdysozoa</taxon>
        <taxon>Arthropoda</taxon>
        <taxon>Crustacea</taxon>
        <taxon>Multicrustacea</taxon>
        <taxon>Malacostraca</taxon>
        <taxon>Eumalacostraca</taxon>
        <taxon>Eucarida</taxon>
        <taxon>Euphausiacea</taxon>
        <taxon>Euphausiidae</taxon>
        <taxon>Meganyctiphanes</taxon>
    </lineage>
</organism>
<name>A0AAV2QHK1_MEGNR</name>
<feature type="compositionally biased region" description="Polar residues" evidence="1">
    <location>
        <begin position="144"/>
        <end position="163"/>
    </location>
</feature>
<feature type="domain" description="C2H2-type" evidence="2">
    <location>
        <begin position="321"/>
        <end position="341"/>
    </location>
</feature>